<protein>
    <recommendedName>
        <fullName evidence="3 8">rRNA N-glycosylase</fullName>
        <ecNumber evidence="3 8">3.2.2.22</ecNumber>
    </recommendedName>
</protein>
<dbReference type="PANTHER" id="PTHR33453:SF9">
    <property type="entry name" value="ALBUMIN B-32"/>
    <property type="match status" value="1"/>
</dbReference>
<proteinExistence type="inferred from homology"/>
<dbReference type="OrthoDB" id="1321311at2759"/>
<dbReference type="AlphaFoldDB" id="A0A9P0ZXZ4"/>
<keyword evidence="5 8" id="KW-0378">Hydrolase</keyword>
<dbReference type="EMBL" id="CAMAPE010000070">
    <property type="protein sequence ID" value="CAH9116750.1"/>
    <property type="molecule type" value="Genomic_DNA"/>
</dbReference>
<dbReference type="EMBL" id="CAMAPE010000070">
    <property type="protein sequence ID" value="CAH9116749.1"/>
    <property type="molecule type" value="Genomic_DNA"/>
</dbReference>
<comment type="caution">
    <text evidence="10">The sequence shown here is derived from an EMBL/GenBank/DDBJ whole genome shotgun (WGS) entry which is preliminary data.</text>
</comment>
<evidence type="ECO:0000256" key="1">
    <source>
        <dbReference type="ARBA" id="ARBA00000237"/>
    </source>
</evidence>
<dbReference type="InterPro" id="IPR036041">
    <property type="entry name" value="Ribosome-inact_prot_sf"/>
</dbReference>
<evidence type="ECO:0000313" key="13">
    <source>
        <dbReference type="Proteomes" id="UP001152484"/>
    </source>
</evidence>
<sequence length="271" mass="30771">MTDGDFFWNTEVLDFSTILDPTAFVNSINELRMSFGTPLGDILVVEPLSEKEKKKLFRLTLRYADTELQVAIRRSDLYVIGFKTGDGWLELQENSPKKQEIKGSTMINLGMDYASLRFASADKRALLGGPEMLGKSLRFLKGVKTSEINLKKLQGLARELLTLIITVSESLRFNHILHFVSDFFGEGCSEAAPDWILGLVNQWGTLSKYVLKYKDSGEKEKVAELEKFPIEVYDWNKKKKVKLTKVKHIKSAMGLIKRPRFEIGESSKGNH</sequence>
<evidence type="ECO:0000256" key="7">
    <source>
        <dbReference type="ARBA" id="ARBA00023193"/>
    </source>
</evidence>
<reference evidence="10" key="1">
    <citation type="submission" date="2022-07" db="EMBL/GenBank/DDBJ databases">
        <authorList>
            <person name="Macas J."/>
            <person name="Novak P."/>
            <person name="Neumann P."/>
        </authorList>
    </citation>
    <scope>NUCLEOTIDE SEQUENCE</scope>
</reference>
<evidence type="ECO:0000256" key="4">
    <source>
        <dbReference type="ARBA" id="ARBA00022656"/>
    </source>
</evidence>
<evidence type="ECO:0000313" key="10">
    <source>
        <dbReference type="EMBL" id="CAH9116748.1"/>
    </source>
</evidence>
<evidence type="ECO:0000313" key="12">
    <source>
        <dbReference type="EMBL" id="CAH9116750.1"/>
    </source>
</evidence>
<dbReference type="GO" id="GO:0090729">
    <property type="term" value="F:toxin activity"/>
    <property type="evidence" value="ECO:0007669"/>
    <property type="project" value="UniProtKB-KW"/>
</dbReference>
<dbReference type="InterPro" id="IPR016138">
    <property type="entry name" value="Ribosome_inactivat_prot_sub1"/>
</dbReference>
<comment type="similarity">
    <text evidence="2">Belongs to the ribosome-inactivating protein family. Type 1 RIP subfamily.</text>
</comment>
<dbReference type="InterPro" id="IPR017989">
    <property type="entry name" value="Ribosome_inactivat_1/2"/>
</dbReference>
<dbReference type="SUPFAM" id="SSF56371">
    <property type="entry name" value="Ribosome inactivating proteins (RIP)"/>
    <property type="match status" value="1"/>
</dbReference>
<organism evidence="10 13">
    <name type="scientific">Cuscuta europaea</name>
    <name type="common">European dodder</name>
    <dbReference type="NCBI Taxonomy" id="41803"/>
    <lineage>
        <taxon>Eukaryota</taxon>
        <taxon>Viridiplantae</taxon>
        <taxon>Streptophyta</taxon>
        <taxon>Embryophyta</taxon>
        <taxon>Tracheophyta</taxon>
        <taxon>Spermatophyta</taxon>
        <taxon>Magnoliopsida</taxon>
        <taxon>eudicotyledons</taxon>
        <taxon>Gunneridae</taxon>
        <taxon>Pentapetalae</taxon>
        <taxon>asterids</taxon>
        <taxon>lamiids</taxon>
        <taxon>Solanales</taxon>
        <taxon>Convolvulaceae</taxon>
        <taxon>Cuscuteae</taxon>
        <taxon>Cuscuta</taxon>
        <taxon>Cuscuta subgen. Cuscuta</taxon>
    </lineage>
</organism>
<evidence type="ECO:0000313" key="11">
    <source>
        <dbReference type="EMBL" id="CAH9116749.1"/>
    </source>
</evidence>
<evidence type="ECO:0000256" key="8">
    <source>
        <dbReference type="RuleBase" id="RU004915"/>
    </source>
</evidence>
<keyword evidence="6 8" id="KW-0611">Plant defense</keyword>
<dbReference type="EC" id="3.2.2.22" evidence="3 8"/>
<dbReference type="GO" id="GO:0017148">
    <property type="term" value="P:negative regulation of translation"/>
    <property type="evidence" value="ECO:0007669"/>
    <property type="project" value="UniProtKB-KW"/>
</dbReference>
<evidence type="ECO:0000256" key="2">
    <source>
        <dbReference type="ARBA" id="ARBA00008544"/>
    </source>
</evidence>
<dbReference type="GO" id="GO:0006952">
    <property type="term" value="P:defense response"/>
    <property type="evidence" value="ECO:0007669"/>
    <property type="project" value="UniProtKB-KW"/>
</dbReference>
<keyword evidence="7 8" id="KW-0652">Protein synthesis inhibitor</keyword>
<dbReference type="EMBL" id="CAMAPE010000070">
    <property type="protein sequence ID" value="CAH9116748.1"/>
    <property type="molecule type" value="Genomic_DNA"/>
</dbReference>
<evidence type="ECO:0000313" key="9">
    <source>
        <dbReference type="EMBL" id="CAH9116747.1"/>
    </source>
</evidence>
<accession>A0A9P0ZXZ4</accession>
<evidence type="ECO:0000256" key="6">
    <source>
        <dbReference type="ARBA" id="ARBA00022821"/>
    </source>
</evidence>
<keyword evidence="13" id="KW-1185">Reference proteome</keyword>
<dbReference type="PRINTS" id="PR00396">
    <property type="entry name" value="SHIGARICIN"/>
</dbReference>
<dbReference type="EMBL" id="CAMAPE010000070">
    <property type="protein sequence ID" value="CAH9116747.1"/>
    <property type="molecule type" value="Genomic_DNA"/>
</dbReference>
<dbReference type="GO" id="GO:0030598">
    <property type="term" value="F:rRNA N-glycosylase activity"/>
    <property type="evidence" value="ECO:0007669"/>
    <property type="project" value="UniProtKB-EC"/>
</dbReference>
<gene>
    <name evidence="9" type="ORF">CEURO_LOCUS21293</name>
    <name evidence="10" type="ORF">CEURO_LOCUS21294</name>
    <name evidence="11" type="ORF">CEURO_LOCUS21295</name>
    <name evidence="12" type="ORF">CEURO_LOCUS21296</name>
</gene>
<comment type="catalytic activity">
    <reaction evidence="1 8">
        <text>Endohydrolysis of the N-glycosidic bond at one specific adenosine on the 28S rRNA.</text>
        <dbReference type="EC" id="3.2.2.22"/>
    </reaction>
</comment>
<name>A0A9P0ZXZ4_CUSEU</name>
<dbReference type="Gene3D" id="3.40.420.10">
    <property type="entry name" value="Ricin (A subunit), domain 1"/>
    <property type="match status" value="1"/>
</dbReference>
<dbReference type="Proteomes" id="UP001152484">
    <property type="component" value="Unassembled WGS sequence"/>
</dbReference>
<evidence type="ECO:0000256" key="5">
    <source>
        <dbReference type="ARBA" id="ARBA00022801"/>
    </source>
</evidence>
<dbReference type="InterPro" id="IPR001574">
    <property type="entry name" value="Ribosome_inactivat_prot"/>
</dbReference>
<dbReference type="PANTHER" id="PTHR33453">
    <property type="match status" value="1"/>
</dbReference>
<evidence type="ECO:0000256" key="3">
    <source>
        <dbReference type="ARBA" id="ARBA00012001"/>
    </source>
</evidence>
<keyword evidence="4 8" id="KW-0800">Toxin</keyword>
<dbReference type="Pfam" id="PF00161">
    <property type="entry name" value="RIP"/>
    <property type="match status" value="1"/>
</dbReference>